<dbReference type="Proteomes" id="UP000660668">
    <property type="component" value="Unassembled WGS sequence"/>
</dbReference>
<dbReference type="Gene3D" id="3.90.1710.10">
    <property type="entry name" value="Enterococcus faecalis V583 domain"/>
    <property type="match status" value="1"/>
</dbReference>
<gene>
    <name evidence="1" type="ORF">ISU10_21830</name>
</gene>
<organism evidence="1 2">
    <name type="scientific">Nocardioides agariphilus</name>
    <dbReference type="NCBI Taxonomy" id="433664"/>
    <lineage>
        <taxon>Bacteria</taxon>
        <taxon>Bacillati</taxon>
        <taxon>Actinomycetota</taxon>
        <taxon>Actinomycetes</taxon>
        <taxon>Propionibacteriales</taxon>
        <taxon>Nocardioidaceae</taxon>
        <taxon>Nocardioides</taxon>
    </lineage>
</organism>
<reference evidence="1" key="1">
    <citation type="submission" date="2020-11" db="EMBL/GenBank/DDBJ databases">
        <title>Nocardioides cynanchi sp. nov., isolated from soil of rhizosphere of Cynanchum wilfordii.</title>
        <authorList>
            <person name="Lee J.-S."/>
            <person name="Suh M.K."/>
            <person name="Kim J.-S."/>
        </authorList>
    </citation>
    <scope>NUCLEOTIDE SEQUENCE</scope>
    <source>
        <strain evidence="1">KCTC 19276</strain>
    </source>
</reference>
<dbReference type="Pfam" id="PF06545">
    <property type="entry name" value="AllG"/>
    <property type="match status" value="1"/>
</dbReference>
<proteinExistence type="predicted"/>
<evidence type="ECO:0000313" key="1">
    <source>
        <dbReference type="EMBL" id="MBF4770422.1"/>
    </source>
</evidence>
<dbReference type="AlphaFoldDB" id="A0A930VTK4"/>
<dbReference type="Gene3D" id="3.90.1700.10">
    <property type="entry name" value="v583 domain like"/>
    <property type="match status" value="1"/>
</dbReference>
<evidence type="ECO:0000313" key="2">
    <source>
        <dbReference type="Proteomes" id="UP000660668"/>
    </source>
</evidence>
<dbReference type="RefSeq" id="WP_194698567.1">
    <property type="nucleotide sequence ID" value="NZ_JADKPO010000050.1"/>
</dbReference>
<dbReference type="InterPro" id="IPR024033">
    <property type="entry name" value="OXTCase_su_AllG_h-dom"/>
</dbReference>
<dbReference type="InterPro" id="IPR009499">
    <property type="entry name" value="AllG-like"/>
</dbReference>
<keyword evidence="2" id="KW-1185">Reference proteome</keyword>
<dbReference type="Gene3D" id="3.40.50.720">
    <property type="entry name" value="NAD(P)-binding Rossmann-like Domain"/>
    <property type="match status" value="1"/>
</dbReference>
<accession>A0A930VTK4</accession>
<sequence>MTESTRAIVLPGDVSVVNVGLSLFADAVRDQAAPVEEVDWRIPADGQLDLVDALEQLEGPRAAGIDQANAEAVRRLDRSVPLLVDVAPAGTLIPDLSGRTLLHCGPAIEWAEVCDPLRRSMRAATVAEGWAGTIEQADLILADGSVRLQPAYRYDTVMPMASAIGPSAPVFAVDNRDGGTRAFAPINQGPGETAWFGRETPAAIARLEFLRDIGGPMLRDILDSSGPIDIFALAAQGVQIGDDVHMRTQGTTNLLIRNLLPQIAALPDPGRLELAQYLSGNHLFFLNLAMAAAKSAAMWAEQVEGSSIVTMMCRNGTSYAIKLAGSRDVFISAAPPVEEAMYYPDYGPETSAPDIGDSAILELVGLGGAAAAGSPAVAGFLPGGMADAVSMTERMASICVAESTRFKLPTWNNRGTPVGVDVRRVVELDTTPKVTTGILHASSGAGQIGAGVATAPVESFRAALRSLVSDASSG</sequence>
<comment type="caution">
    <text evidence="1">The sequence shown here is derived from an EMBL/GenBank/DDBJ whole genome shotgun (WGS) entry which is preliminary data.</text>
</comment>
<dbReference type="EMBL" id="JADKPO010000050">
    <property type="protein sequence ID" value="MBF4770422.1"/>
    <property type="molecule type" value="Genomic_DNA"/>
</dbReference>
<dbReference type="Gene3D" id="1.10.10.660">
    <property type="entry name" value="conserved protein of unknown function from Enterococcus faecalis V583"/>
    <property type="match status" value="1"/>
</dbReference>
<protein>
    <submittedName>
        <fullName evidence="1">DUF1116 domain-containing protein</fullName>
    </submittedName>
</protein>
<name>A0A930VTK4_9ACTN</name>